<gene>
    <name evidence="7" type="ORF">SY89_01201</name>
</gene>
<dbReference type="PANTHER" id="PTHR36974:SF1">
    <property type="entry name" value="DOXX FAMILY MEMBRANE PROTEIN"/>
    <property type="match status" value="1"/>
</dbReference>
<feature type="transmembrane region" description="Helical" evidence="5">
    <location>
        <begin position="159"/>
        <end position="178"/>
    </location>
</feature>
<dbReference type="GO" id="GO:0030416">
    <property type="term" value="P:methylamine metabolic process"/>
    <property type="evidence" value="ECO:0007669"/>
    <property type="project" value="InterPro"/>
</dbReference>
<evidence type="ECO:0000313" key="8">
    <source>
        <dbReference type="Proteomes" id="UP000050535"/>
    </source>
</evidence>
<evidence type="ECO:0000259" key="6">
    <source>
        <dbReference type="Pfam" id="PF07291"/>
    </source>
</evidence>
<evidence type="ECO:0000256" key="5">
    <source>
        <dbReference type="SAM" id="Phobius"/>
    </source>
</evidence>
<dbReference type="STRING" id="699431.SY89_01201"/>
<dbReference type="Proteomes" id="UP000050535">
    <property type="component" value="Unassembled WGS sequence"/>
</dbReference>
<keyword evidence="8" id="KW-1185">Reference proteome</keyword>
<dbReference type="PANTHER" id="PTHR36974">
    <property type="entry name" value="MEMBRANE PROTEIN-RELATED"/>
    <property type="match status" value="1"/>
</dbReference>
<keyword evidence="2 5" id="KW-0812">Transmembrane</keyword>
<dbReference type="InterPro" id="IPR009908">
    <property type="entry name" value="Methylamine_util_MauE"/>
</dbReference>
<name>A0A0P7GPC3_9EURY</name>
<feature type="transmembrane region" description="Helical" evidence="5">
    <location>
        <begin position="61"/>
        <end position="77"/>
    </location>
</feature>
<evidence type="ECO:0000256" key="4">
    <source>
        <dbReference type="ARBA" id="ARBA00023136"/>
    </source>
</evidence>
<dbReference type="PATRIC" id="fig|699431.3.peg.1227"/>
<dbReference type="Pfam" id="PF07291">
    <property type="entry name" value="MauE"/>
    <property type="match status" value="1"/>
</dbReference>
<comment type="caution">
    <text evidence="7">The sequence shown here is derived from an EMBL/GenBank/DDBJ whole genome shotgun (WGS) entry which is preliminary data.</text>
</comment>
<feature type="domain" description="Methylamine utilisation protein MauE" evidence="6">
    <location>
        <begin position="59"/>
        <end position="132"/>
    </location>
</feature>
<evidence type="ECO:0000256" key="3">
    <source>
        <dbReference type="ARBA" id="ARBA00022989"/>
    </source>
</evidence>
<comment type="subcellular location">
    <subcellularLocation>
        <location evidence="1">Membrane</location>
        <topology evidence="1">Multi-pass membrane protein</topology>
    </subcellularLocation>
</comment>
<dbReference type="AlphaFoldDB" id="A0A0P7GPC3"/>
<evidence type="ECO:0000256" key="2">
    <source>
        <dbReference type="ARBA" id="ARBA00022692"/>
    </source>
</evidence>
<sequence>MYNSLRKEINSLAGMNLDRTTGGSVPTTEFRARRGTFFASGADVPTMTEPDTSSRWSGRRLRYVMGLFYVVAGVSHFRAPNAFKRVVPRRLPRPTALVYLSGVAEILLGVGVLFERTRRLSAWGIVALLVAVFPANVYTVTDDVAPELVPDRLNDVARLAAWVRLPMQAVLIGWAWLYTRPAEDDA</sequence>
<accession>A0A0P7GPC3</accession>
<evidence type="ECO:0000313" key="7">
    <source>
        <dbReference type="EMBL" id="KPN30466.1"/>
    </source>
</evidence>
<reference evidence="8" key="1">
    <citation type="submission" date="2013-11" db="EMBL/GenBank/DDBJ databases">
        <authorList>
            <person name="Hoang H.T."/>
            <person name="Killian M.L."/>
            <person name="Madson D.M."/>
            <person name="Arruda P.H.E."/>
            <person name="Sun D."/>
            <person name="Schwartz K.J."/>
            <person name="Yoon K."/>
        </authorList>
    </citation>
    <scope>NUCLEOTIDE SEQUENCE [LARGE SCALE GENOMIC DNA]</scope>
    <source>
        <strain evidence="8">CDK2</strain>
    </source>
</reference>
<feature type="transmembrane region" description="Helical" evidence="5">
    <location>
        <begin position="121"/>
        <end position="139"/>
    </location>
</feature>
<protein>
    <submittedName>
        <fullName evidence="7">Putative membrane protein</fullName>
    </submittedName>
</protein>
<keyword evidence="3 5" id="KW-1133">Transmembrane helix</keyword>
<proteinExistence type="predicted"/>
<dbReference type="EMBL" id="LGUC01000001">
    <property type="protein sequence ID" value="KPN30466.1"/>
    <property type="molecule type" value="Genomic_DNA"/>
</dbReference>
<keyword evidence="4 5" id="KW-0472">Membrane</keyword>
<feature type="transmembrane region" description="Helical" evidence="5">
    <location>
        <begin position="97"/>
        <end position="114"/>
    </location>
</feature>
<organism evidence="7 8">
    <name type="scientific">Halolamina pelagica</name>
    <dbReference type="NCBI Taxonomy" id="699431"/>
    <lineage>
        <taxon>Archaea</taxon>
        <taxon>Methanobacteriati</taxon>
        <taxon>Methanobacteriota</taxon>
        <taxon>Stenosarchaea group</taxon>
        <taxon>Halobacteria</taxon>
        <taxon>Halobacteriales</taxon>
        <taxon>Haloferacaceae</taxon>
    </lineage>
</organism>
<dbReference type="GO" id="GO:0016020">
    <property type="term" value="C:membrane"/>
    <property type="evidence" value="ECO:0007669"/>
    <property type="project" value="UniProtKB-SubCell"/>
</dbReference>
<evidence type="ECO:0000256" key="1">
    <source>
        <dbReference type="ARBA" id="ARBA00004141"/>
    </source>
</evidence>